<dbReference type="SUPFAM" id="SSF48726">
    <property type="entry name" value="Immunoglobulin"/>
    <property type="match status" value="1"/>
</dbReference>
<dbReference type="InterPro" id="IPR011162">
    <property type="entry name" value="MHC_I/II-like_Ag-recog"/>
</dbReference>
<dbReference type="InterPro" id="IPR036179">
    <property type="entry name" value="Ig-like_dom_sf"/>
</dbReference>
<evidence type="ECO:0000256" key="9">
    <source>
        <dbReference type="ARBA" id="ARBA00023157"/>
    </source>
</evidence>
<dbReference type="InterPro" id="IPR050160">
    <property type="entry name" value="MHC/Immunoglobulin"/>
</dbReference>
<organism evidence="16 17">
    <name type="scientific">Cirrhinus molitorella</name>
    <name type="common">mud carp</name>
    <dbReference type="NCBI Taxonomy" id="172907"/>
    <lineage>
        <taxon>Eukaryota</taxon>
        <taxon>Metazoa</taxon>
        <taxon>Chordata</taxon>
        <taxon>Craniata</taxon>
        <taxon>Vertebrata</taxon>
        <taxon>Euteleostomi</taxon>
        <taxon>Actinopterygii</taxon>
        <taxon>Neopterygii</taxon>
        <taxon>Teleostei</taxon>
        <taxon>Ostariophysi</taxon>
        <taxon>Cypriniformes</taxon>
        <taxon>Cyprinidae</taxon>
        <taxon>Labeoninae</taxon>
        <taxon>Labeonini</taxon>
        <taxon>Cirrhinus</taxon>
    </lineage>
</organism>
<dbReference type="InterPro" id="IPR007110">
    <property type="entry name" value="Ig-like_dom"/>
</dbReference>
<feature type="signal peptide" evidence="14">
    <location>
        <begin position="1"/>
        <end position="18"/>
    </location>
</feature>
<keyword evidence="7" id="KW-1064">Adaptive immunity</keyword>
<keyword evidence="12" id="KW-0393">Immunoglobulin domain</keyword>
<dbReference type="InterPro" id="IPR001003">
    <property type="entry name" value="MHC_II_a_N"/>
</dbReference>
<evidence type="ECO:0000256" key="4">
    <source>
        <dbReference type="ARBA" id="ARBA00022729"/>
    </source>
</evidence>
<keyword evidence="10" id="KW-0325">Glycoprotein</keyword>
<dbReference type="Pfam" id="PF07654">
    <property type="entry name" value="C1-set"/>
    <property type="match status" value="1"/>
</dbReference>
<dbReference type="PANTHER" id="PTHR19944">
    <property type="entry name" value="MHC CLASS II-RELATED"/>
    <property type="match status" value="1"/>
</dbReference>
<keyword evidence="6 13" id="KW-1133">Transmembrane helix</keyword>
<dbReference type="EMBL" id="JAYMGO010000008">
    <property type="protein sequence ID" value="KAL1269470.1"/>
    <property type="molecule type" value="Genomic_DNA"/>
</dbReference>
<name>A0ABR3MY21_9TELE</name>
<dbReference type="InterPro" id="IPR013783">
    <property type="entry name" value="Ig-like_fold"/>
</dbReference>
<keyword evidence="17" id="KW-1185">Reference proteome</keyword>
<evidence type="ECO:0000313" key="17">
    <source>
        <dbReference type="Proteomes" id="UP001558613"/>
    </source>
</evidence>
<comment type="similarity">
    <text evidence="2">Belongs to the MHC class II family.</text>
</comment>
<protein>
    <recommendedName>
        <fullName evidence="15">Ig-like domain-containing protein</fullName>
    </recommendedName>
</protein>
<keyword evidence="5" id="KW-0391">Immunity</keyword>
<feature type="domain" description="Ig-like" evidence="15">
    <location>
        <begin position="107"/>
        <end position="187"/>
    </location>
</feature>
<evidence type="ECO:0000256" key="2">
    <source>
        <dbReference type="ARBA" id="ARBA00007394"/>
    </source>
</evidence>
<dbReference type="InterPro" id="IPR003006">
    <property type="entry name" value="Ig/MHC_CS"/>
</dbReference>
<evidence type="ECO:0000313" key="16">
    <source>
        <dbReference type="EMBL" id="KAL1269470.1"/>
    </source>
</evidence>
<dbReference type="Gene3D" id="2.60.40.10">
    <property type="entry name" value="Immunoglobulins"/>
    <property type="match status" value="1"/>
</dbReference>
<dbReference type="PROSITE" id="PS50835">
    <property type="entry name" value="IG_LIKE"/>
    <property type="match status" value="1"/>
</dbReference>
<evidence type="ECO:0000256" key="7">
    <source>
        <dbReference type="ARBA" id="ARBA00023130"/>
    </source>
</evidence>
<keyword evidence="3 13" id="KW-0812">Transmembrane</keyword>
<evidence type="ECO:0000256" key="12">
    <source>
        <dbReference type="ARBA" id="ARBA00023319"/>
    </source>
</evidence>
<keyword evidence="11" id="KW-0491">MHC II</keyword>
<dbReference type="SMART" id="SM00407">
    <property type="entry name" value="IGc1"/>
    <property type="match status" value="1"/>
</dbReference>
<dbReference type="PROSITE" id="PS00290">
    <property type="entry name" value="IG_MHC"/>
    <property type="match status" value="1"/>
</dbReference>
<evidence type="ECO:0000256" key="5">
    <source>
        <dbReference type="ARBA" id="ARBA00022859"/>
    </source>
</evidence>
<feature type="chain" id="PRO_5046263332" description="Ig-like domain-containing protein" evidence="14">
    <location>
        <begin position="19"/>
        <end position="239"/>
    </location>
</feature>
<evidence type="ECO:0000256" key="11">
    <source>
        <dbReference type="ARBA" id="ARBA00023182"/>
    </source>
</evidence>
<evidence type="ECO:0000256" key="14">
    <source>
        <dbReference type="SAM" id="SignalP"/>
    </source>
</evidence>
<evidence type="ECO:0000256" key="6">
    <source>
        <dbReference type="ARBA" id="ARBA00022989"/>
    </source>
</evidence>
<accession>A0ABR3MY21</accession>
<evidence type="ECO:0000256" key="3">
    <source>
        <dbReference type="ARBA" id="ARBA00022692"/>
    </source>
</evidence>
<dbReference type="SMART" id="SM00920">
    <property type="entry name" value="MHC_II_alpha"/>
    <property type="match status" value="1"/>
</dbReference>
<dbReference type="InterPro" id="IPR003597">
    <property type="entry name" value="Ig_C1-set"/>
</dbReference>
<keyword evidence="8 13" id="KW-0472">Membrane</keyword>
<dbReference type="Gene3D" id="3.10.320.10">
    <property type="entry name" value="Class II Histocompatibility Antigen, M Beta Chain, Chain B, domain 1"/>
    <property type="match status" value="1"/>
</dbReference>
<dbReference type="PANTHER" id="PTHR19944:SF86">
    <property type="entry name" value="HLA CLASS II HISTOCOMPATIBILITY ANTIGEN, DR ALPHA CHAIN"/>
    <property type="match status" value="1"/>
</dbReference>
<evidence type="ECO:0000256" key="10">
    <source>
        <dbReference type="ARBA" id="ARBA00023180"/>
    </source>
</evidence>
<comment type="caution">
    <text evidence="16">The sequence shown here is derived from an EMBL/GenBank/DDBJ whole genome shotgun (WGS) entry which is preliminary data.</text>
</comment>
<keyword evidence="9" id="KW-1015">Disulfide bond</keyword>
<comment type="subcellular location">
    <subcellularLocation>
        <location evidence="1">Membrane</location>
        <topology evidence="1">Single-pass type I membrane protein</topology>
    </subcellularLocation>
</comment>
<gene>
    <name evidence="16" type="ORF">QQF64_031759</name>
</gene>
<sequence>MELYITILTLTAVLSTSAEFEHVGLMYAGCSDVEEQFYIGYDEEELGHVDFKQKKKVQTIPDIAGKNITFPRFYEIGTNAIVGCKRDLPIFVQTFKSLPLETDLDAPQTSIYPRDDVELGVQNTLVCHVTGFFPPSVNISWTKNNVTVTEGISLSQYRPKTDDTFNIFSALKFTPAEGDIYSCTVNHKALQGQPQTKIWDVDVALPSVGPVVFCGVGLTLGLFGVILGMFFLIKGHNCH</sequence>
<evidence type="ECO:0000259" key="15">
    <source>
        <dbReference type="PROSITE" id="PS50835"/>
    </source>
</evidence>
<feature type="transmembrane region" description="Helical" evidence="13">
    <location>
        <begin position="210"/>
        <end position="233"/>
    </location>
</feature>
<evidence type="ECO:0000256" key="1">
    <source>
        <dbReference type="ARBA" id="ARBA00004479"/>
    </source>
</evidence>
<reference evidence="16 17" key="1">
    <citation type="submission" date="2023-09" db="EMBL/GenBank/DDBJ databases">
        <authorList>
            <person name="Wang M."/>
        </authorList>
    </citation>
    <scope>NUCLEOTIDE SEQUENCE [LARGE SCALE GENOMIC DNA]</scope>
    <source>
        <strain evidence="16">GT-2023</strain>
        <tissue evidence="16">Liver</tissue>
    </source>
</reference>
<proteinExistence type="inferred from homology"/>
<dbReference type="InterPro" id="IPR014745">
    <property type="entry name" value="MHC_II_a/b_N"/>
</dbReference>
<dbReference type="Pfam" id="PF00993">
    <property type="entry name" value="MHC_II_alpha"/>
    <property type="match status" value="1"/>
</dbReference>
<evidence type="ECO:0000256" key="13">
    <source>
        <dbReference type="SAM" id="Phobius"/>
    </source>
</evidence>
<keyword evidence="4 14" id="KW-0732">Signal</keyword>
<evidence type="ECO:0000256" key="8">
    <source>
        <dbReference type="ARBA" id="ARBA00023136"/>
    </source>
</evidence>
<dbReference type="SUPFAM" id="SSF54452">
    <property type="entry name" value="MHC antigen-recognition domain"/>
    <property type="match status" value="1"/>
</dbReference>
<dbReference type="Proteomes" id="UP001558613">
    <property type="component" value="Unassembled WGS sequence"/>
</dbReference>